<dbReference type="RefSeq" id="XP_060324333.1">
    <property type="nucleotide sequence ID" value="XM_060465690.1"/>
</dbReference>
<evidence type="ECO:0000313" key="1">
    <source>
        <dbReference type="EMBL" id="KAK0442515.1"/>
    </source>
</evidence>
<dbReference type="Proteomes" id="UP001175211">
    <property type="component" value="Unassembled WGS sequence"/>
</dbReference>
<reference evidence="1" key="1">
    <citation type="submission" date="2023-06" db="EMBL/GenBank/DDBJ databases">
        <authorList>
            <consortium name="Lawrence Berkeley National Laboratory"/>
            <person name="Ahrendt S."/>
            <person name="Sahu N."/>
            <person name="Indic B."/>
            <person name="Wong-Bajracharya J."/>
            <person name="Merenyi Z."/>
            <person name="Ke H.-M."/>
            <person name="Monk M."/>
            <person name="Kocsube S."/>
            <person name="Drula E."/>
            <person name="Lipzen A."/>
            <person name="Balint B."/>
            <person name="Henrissat B."/>
            <person name="Andreopoulos B."/>
            <person name="Martin F.M."/>
            <person name="Harder C.B."/>
            <person name="Rigling D."/>
            <person name="Ford K.L."/>
            <person name="Foster G.D."/>
            <person name="Pangilinan J."/>
            <person name="Papanicolaou A."/>
            <person name="Barry K."/>
            <person name="LaButti K."/>
            <person name="Viragh M."/>
            <person name="Koriabine M."/>
            <person name="Yan M."/>
            <person name="Riley R."/>
            <person name="Champramary S."/>
            <person name="Plett K.L."/>
            <person name="Tsai I.J."/>
            <person name="Slot J."/>
            <person name="Sipos G."/>
            <person name="Plett J."/>
            <person name="Nagy L.G."/>
            <person name="Grigoriev I.V."/>
        </authorList>
    </citation>
    <scope>NUCLEOTIDE SEQUENCE</scope>
    <source>
        <strain evidence="1">CCBAS 213</strain>
    </source>
</reference>
<dbReference type="GeneID" id="85349238"/>
<gene>
    <name evidence="1" type="ORF">EV420DRAFT_1077090</name>
</gene>
<accession>A0AA39JID9</accession>
<evidence type="ECO:0000313" key="2">
    <source>
        <dbReference type="Proteomes" id="UP001175211"/>
    </source>
</evidence>
<proteinExistence type="predicted"/>
<keyword evidence="2" id="KW-1185">Reference proteome</keyword>
<organism evidence="1 2">
    <name type="scientific">Armillaria tabescens</name>
    <name type="common">Ringless honey mushroom</name>
    <name type="synonym">Agaricus tabescens</name>
    <dbReference type="NCBI Taxonomy" id="1929756"/>
    <lineage>
        <taxon>Eukaryota</taxon>
        <taxon>Fungi</taxon>
        <taxon>Dikarya</taxon>
        <taxon>Basidiomycota</taxon>
        <taxon>Agaricomycotina</taxon>
        <taxon>Agaricomycetes</taxon>
        <taxon>Agaricomycetidae</taxon>
        <taxon>Agaricales</taxon>
        <taxon>Marasmiineae</taxon>
        <taxon>Physalacriaceae</taxon>
        <taxon>Desarmillaria</taxon>
    </lineage>
</organism>
<comment type="caution">
    <text evidence="1">The sequence shown here is derived from an EMBL/GenBank/DDBJ whole genome shotgun (WGS) entry which is preliminary data.</text>
</comment>
<dbReference type="EMBL" id="JAUEPS010000064">
    <property type="protein sequence ID" value="KAK0442515.1"/>
    <property type="molecule type" value="Genomic_DNA"/>
</dbReference>
<protein>
    <submittedName>
        <fullName evidence="1">Uncharacterized protein</fullName>
    </submittedName>
</protein>
<dbReference type="AlphaFoldDB" id="A0AA39JID9"/>
<name>A0AA39JID9_ARMTA</name>
<sequence length="196" mass="21693">MAITVDECLSYTPRIRSHGPLLFISPFSDLYIVRHHSAFGLYHIESTNTCPSGHAEGDLLTGLDGQRKSVSLRFFHYPMTTMAHQHRHHFILPLRVPASHSEPAKPRRISLSPVPPLPLTSILTQDAFILTAVTMLPNLTSSHAPPHLIILLASSRLLVDVSITVSTLNYAEPHVTATLESLPASVLRFSFVFKFG</sequence>